<accession>A0ABS0Y663</accession>
<dbReference type="RefSeq" id="WP_199051004.1">
    <property type="nucleotide sequence ID" value="NZ_JAELXT010000031.1"/>
</dbReference>
<dbReference type="InterPro" id="IPR011049">
    <property type="entry name" value="Serralysin-like_metalloprot_C"/>
</dbReference>
<evidence type="ECO:0000313" key="2">
    <source>
        <dbReference type="Proteomes" id="UP000620670"/>
    </source>
</evidence>
<dbReference type="Gene3D" id="2.150.10.10">
    <property type="entry name" value="Serralysin-like metalloprotease, C-terminal"/>
    <property type="match status" value="1"/>
</dbReference>
<gene>
    <name evidence="1" type="ORF">JAO75_20500</name>
</gene>
<protein>
    <submittedName>
        <fullName evidence="1">Calcium-binding protein</fullName>
    </submittedName>
</protein>
<dbReference type="PROSITE" id="PS00330">
    <property type="entry name" value="HEMOLYSIN_CALCIUM"/>
    <property type="match status" value="1"/>
</dbReference>
<dbReference type="Pfam" id="PF00353">
    <property type="entry name" value="HemolysinCabind"/>
    <property type="match status" value="1"/>
</dbReference>
<dbReference type="InterPro" id="IPR001343">
    <property type="entry name" value="Hemolysn_Ca-bd"/>
</dbReference>
<proteinExistence type="predicted"/>
<comment type="caution">
    <text evidence="1">The sequence shown here is derived from an EMBL/GenBank/DDBJ whole genome shotgun (WGS) entry which is preliminary data.</text>
</comment>
<dbReference type="Proteomes" id="UP000620670">
    <property type="component" value="Unassembled WGS sequence"/>
</dbReference>
<reference evidence="2" key="1">
    <citation type="submission" date="2020-12" db="EMBL/GenBank/DDBJ databases">
        <title>Hymenobacter sp.</title>
        <authorList>
            <person name="Kim M.K."/>
        </authorList>
    </citation>
    <scope>NUCLEOTIDE SEQUENCE [LARGE SCALE GENOMIC DNA]</scope>
    <source>
        <strain evidence="2">BT325</strain>
    </source>
</reference>
<sequence length="740" mass="76853">MSVDDFLGLQDNNVVSINSTSDVLTLTPDQVSCLRDVTCSAGDRVTMEDTGAELGRMSDNFINAIKANGIDIINATDDSIRLSHEAARAIASSEMSFSPEDAVTINSTRVDIGFSAEEIRELSAKGFDAIFLMANGENIVEQSLDASQAKAIADTGIVLTGDQGTGTVTVTVRDEGENFADLSADDLAKLVANRINVIEVTGGKLVLTWDKYSAIKEIALQGQGTVTLEVSLAELEDLTAEDIAAIKAGGIGTVTLVETGQVLASLSDAAMEEFIVKGVDAIDASDDVLDLSLEQFRTVGMLPFTHSDALTLSVTKAELDGLEDTQIQSYKLSGVDFLVLKDAGAAFGAFTATQLDALSARGIDRLDAADDRFTLSMEQYAALGSLQLSEADTVTLSGAGDALSALTAGGLAIMAAKGIDELDASDNRLTLSMEQYAALGSLKLTASDTVALSGTGATLAGLSAGQISSLAARGIDVLDASDGRLTLSMEQYAALGSLQLSEADTVTLSGTGASLAGLSAAQISALAAKGVDMFDARTGNSYTLSLAQYGALGGMMLSGDDSVTILADRDAALTNGGTNLTLTGTAVRGTGNELSNTITGTATNNVLRGMDGDDTIDGGAGKDTLFGGAGRDLFVFDTKPNKKKNLDKISDFKAKDDAIWLDNKIFKKLGKAGSEAAPAKLKKAFFKIGDEAKDKNDYLIYNKAKGVLSYDADGSGSGRAIEIAEFKKKTAVTANDFFVI</sequence>
<keyword evidence="2" id="KW-1185">Reference proteome</keyword>
<dbReference type="SUPFAM" id="SSF51120">
    <property type="entry name" value="beta-Roll"/>
    <property type="match status" value="1"/>
</dbReference>
<dbReference type="EMBL" id="JAELXT010000031">
    <property type="protein sequence ID" value="MBJ6127786.1"/>
    <property type="molecule type" value="Genomic_DNA"/>
</dbReference>
<evidence type="ECO:0000313" key="1">
    <source>
        <dbReference type="EMBL" id="MBJ6127786.1"/>
    </source>
</evidence>
<dbReference type="InterPro" id="IPR018511">
    <property type="entry name" value="Hemolysin-typ_Ca-bd_CS"/>
</dbReference>
<organism evidence="1 2">
    <name type="scientific">Microvirga splendida</name>
    <dbReference type="NCBI Taxonomy" id="2795727"/>
    <lineage>
        <taxon>Bacteria</taxon>
        <taxon>Pseudomonadati</taxon>
        <taxon>Pseudomonadota</taxon>
        <taxon>Alphaproteobacteria</taxon>
        <taxon>Hyphomicrobiales</taxon>
        <taxon>Methylobacteriaceae</taxon>
        <taxon>Microvirga</taxon>
    </lineage>
</organism>
<name>A0ABS0Y663_9HYPH</name>